<evidence type="ECO:0000256" key="1">
    <source>
        <dbReference type="ARBA" id="ARBA00023229"/>
    </source>
</evidence>
<comment type="pathway">
    <text evidence="6">Isoprenoid biosynthesis; isopentenyl diphosphate biosynthesis via mevalonate pathway.</text>
</comment>
<comment type="caution">
    <text evidence="8">The sequence shown here is derived from an EMBL/GenBank/DDBJ whole genome shotgun (WGS) entry which is preliminary data.</text>
</comment>
<comment type="function">
    <text evidence="4 6">Component of a hydro-lyase that catalyzes the dehydration of mevalonate 5-phosphate (MVA5P) to form trans-anhydromevalonate 5-phosphate (tAHMP). Involved in the archaeal mevalonate (MVA) pathway, which provides fundamental precursors for isoprenoid biosynthesis, such as isopentenyl diphosphate (IPP) and dimethylallyl diphosphate (DMAPP).</text>
</comment>
<dbReference type="PANTHER" id="PTHR36577:SF3">
    <property type="entry name" value="DUF521 DOMAIN PROTEIN (AFU_ORTHOLOGUE AFUA_6G00490)"/>
    <property type="match status" value="1"/>
</dbReference>
<protein>
    <recommendedName>
        <fullName evidence="6">Phosphomevalonate dehydratase small subunit</fullName>
        <shortName evidence="6">PMDh small subunit</shortName>
        <shortName evidence="6">PMDh-S</shortName>
        <ecNumber evidence="6">4.2.1.182</ecNumber>
    </recommendedName>
</protein>
<evidence type="ECO:0000256" key="5">
    <source>
        <dbReference type="ARBA" id="ARBA00046520"/>
    </source>
</evidence>
<evidence type="ECO:0000256" key="3">
    <source>
        <dbReference type="ARBA" id="ARBA00045120"/>
    </source>
</evidence>
<dbReference type="HAMAP" id="MF_00078">
    <property type="entry name" value="PMDh_S"/>
    <property type="match status" value="1"/>
</dbReference>
<dbReference type="InterPro" id="IPR020794">
    <property type="entry name" value="PMDh_S"/>
</dbReference>
<comment type="catalytic activity">
    <reaction evidence="3">
        <text>(R)-5-phosphomevalonate = (2E)-3-methyl-5-phosphooxypent-2-enoate + H2O</text>
        <dbReference type="Rhea" id="RHEA:78975"/>
        <dbReference type="ChEBI" id="CHEBI:15377"/>
        <dbReference type="ChEBI" id="CHEBI:58146"/>
        <dbReference type="ChEBI" id="CHEBI:229665"/>
        <dbReference type="EC" id="4.2.1.182"/>
    </reaction>
    <physiologicalReaction direction="left-to-right" evidence="3">
        <dbReference type="Rhea" id="RHEA:78976"/>
    </physiologicalReaction>
</comment>
<evidence type="ECO:0000256" key="2">
    <source>
        <dbReference type="ARBA" id="ARBA00023239"/>
    </source>
</evidence>
<dbReference type="Gene3D" id="3.50.30.10">
    <property type="entry name" value="Phosphohistidine domain"/>
    <property type="match status" value="1"/>
</dbReference>
<dbReference type="Proteomes" id="UP000288215">
    <property type="component" value="Unassembled WGS sequence"/>
</dbReference>
<dbReference type="InterPro" id="IPR012016">
    <property type="entry name" value="PMDh-S-like"/>
</dbReference>
<dbReference type="EMBL" id="RXGA01000003">
    <property type="protein sequence ID" value="RWX73270.1"/>
    <property type="molecule type" value="Genomic_DNA"/>
</dbReference>
<dbReference type="GO" id="GO:0019287">
    <property type="term" value="P:isopentenyl diphosphate biosynthetic process, mevalonate pathway"/>
    <property type="evidence" value="ECO:0007669"/>
    <property type="project" value="UniProtKB-UniRule"/>
</dbReference>
<reference evidence="8 9" key="1">
    <citation type="submission" date="2018-12" db="EMBL/GenBank/DDBJ databases">
        <title>The complete genome of the methanogenic archaea of the candidate phylum Verstraetearchaeota, obtained from the metagenome of underground thermal water.</title>
        <authorList>
            <person name="Kadnikov V.V."/>
            <person name="Mardanov A.V."/>
            <person name="Beletsky A.V."/>
            <person name="Karnachuk O.V."/>
            <person name="Ravin N.V."/>
        </authorList>
    </citation>
    <scope>NUCLEOTIDE SEQUENCE [LARGE SCALE GENOMIC DNA]</scope>
    <source>
        <strain evidence="8">Ch88</strain>
    </source>
</reference>
<proteinExistence type="inferred from homology"/>
<evidence type="ECO:0000313" key="9">
    <source>
        <dbReference type="Proteomes" id="UP000288215"/>
    </source>
</evidence>
<keyword evidence="1 6" id="KW-0414">Isoprene biosynthesis</keyword>
<dbReference type="NCBIfam" id="NF003046">
    <property type="entry name" value="PRK03955.1"/>
    <property type="match status" value="1"/>
</dbReference>
<gene>
    <name evidence="8" type="ORF">Metus_1244</name>
</gene>
<dbReference type="PANTHER" id="PTHR36577">
    <property type="entry name" value="DUF521 DOMAIN PROTEIN (AFU_ORTHOLOGUE AFUA_6G00490)"/>
    <property type="match status" value="1"/>
</dbReference>
<accession>A0A444L6S4</accession>
<comment type="subunit">
    <text evidence="5 6">Heterodimer composed of a large subunit (PMDh-L) and a small subunit (PMDh-S).</text>
</comment>
<dbReference type="PIRSF" id="PIRSF004966">
    <property type="entry name" value="UCP004966"/>
    <property type="match status" value="1"/>
</dbReference>
<feature type="active site" description="Proton acceptor" evidence="6">
    <location>
        <position position="66"/>
    </location>
</feature>
<evidence type="ECO:0000259" key="7">
    <source>
        <dbReference type="Pfam" id="PF01989"/>
    </source>
</evidence>
<name>A0A444L6S4_METS7</name>
<keyword evidence="2 6" id="KW-0456">Lyase</keyword>
<sequence>MADEAVFRGRGVAKFRGEGEALVTRQGISFFGGVDPDTGKIMERGHELLGKDVTDKVLVFPKGKGSTVGSYVIYQLRKNGHAPAAIINLETEAIIAVGCILAEIPLVDRLDADPISEIRSGDWVEVDGATGFVMVKRRVPRH</sequence>
<dbReference type="AlphaFoldDB" id="A0A444L6S4"/>
<dbReference type="EC" id="4.2.1.182" evidence="6"/>
<comment type="similarity">
    <text evidence="6">Belongs to the AcnX type II small subunit family.</text>
</comment>
<evidence type="ECO:0000256" key="6">
    <source>
        <dbReference type="HAMAP-Rule" id="MF_00078"/>
    </source>
</evidence>
<evidence type="ECO:0000313" key="8">
    <source>
        <dbReference type="EMBL" id="RWX73270.1"/>
    </source>
</evidence>
<dbReference type="SUPFAM" id="SSF52016">
    <property type="entry name" value="LeuD/IlvD-like"/>
    <property type="match status" value="1"/>
</dbReference>
<dbReference type="Pfam" id="PF01989">
    <property type="entry name" value="AcnX_swivel_put"/>
    <property type="match status" value="1"/>
</dbReference>
<feature type="domain" description="Phosphomevalonate dehydratase small subunit-like" evidence="7">
    <location>
        <begin position="28"/>
        <end position="107"/>
    </location>
</feature>
<dbReference type="CDD" id="cd01356">
    <property type="entry name" value="AcnX_swivel"/>
    <property type="match status" value="1"/>
</dbReference>
<dbReference type="GO" id="GO:0016836">
    <property type="term" value="F:hydro-lyase activity"/>
    <property type="evidence" value="ECO:0007669"/>
    <property type="project" value="UniProtKB-UniRule"/>
</dbReference>
<organism evidence="8 9">
    <name type="scientific">Methanosuratincola subterraneus</name>
    <dbReference type="NCBI Taxonomy" id="2593994"/>
    <lineage>
        <taxon>Archaea</taxon>
        <taxon>Thermoproteota</taxon>
        <taxon>Methanosuratincolia</taxon>
        <taxon>Candidatus Methanomethylicales</taxon>
        <taxon>Candidatus Methanomethylicaceae</taxon>
        <taxon>Candidatus Methanosuratincola (ex Vanwonterghem et al. 2016)</taxon>
    </lineage>
</organism>
<dbReference type="InterPro" id="IPR002840">
    <property type="entry name" value="PMDh-S-like_dom"/>
</dbReference>
<evidence type="ECO:0000256" key="4">
    <source>
        <dbReference type="ARBA" id="ARBA00045299"/>
    </source>
</evidence>